<comment type="caution">
    <text evidence="1">The sequence shown here is derived from an EMBL/GenBank/DDBJ whole genome shotgun (WGS) entry which is preliminary data.</text>
</comment>
<protein>
    <submittedName>
        <fullName evidence="1">Uncharacterized protein</fullName>
    </submittedName>
</protein>
<gene>
    <name evidence="1" type="ORF">Vadar_030038</name>
</gene>
<accession>A0ACB7ZNJ0</accession>
<dbReference type="Proteomes" id="UP000828048">
    <property type="component" value="Chromosome 9"/>
</dbReference>
<sequence length="175" mass="17556">MATKITITILFSLTAAFWFAADVSSAATAPAPAADCSTIILDMADCLSYVSGDANAKKPEGNCCAGLKKVLKTDVECLCEAFKNAAQFGVTLNMTRALDLPSACRVSAPPVSNCGLSIGTGVAPVVSPVGTPTSVAGANEISPAPAPGTSDSASLTATAFVSLVFVLVVSSSYSI</sequence>
<dbReference type="EMBL" id="CM037159">
    <property type="protein sequence ID" value="KAH7867180.1"/>
    <property type="molecule type" value="Genomic_DNA"/>
</dbReference>
<keyword evidence="2" id="KW-1185">Reference proteome</keyword>
<name>A0ACB7ZNJ0_9ERIC</name>
<organism evidence="1 2">
    <name type="scientific">Vaccinium darrowii</name>
    <dbReference type="NCBI Taxonomy" id="229202"/>
    <lineage>
        <taxon>Eukaryota</taxon>
        <taxon>Viridiplantae</taxon>
        <taxon>Streptophyta</taxon>
        <taxon>Embryophyta</taxon>
        <taxon>Tracheophyta</taxon>
        <taxon>Spermatophyta</taxon>
        <taxon>Magnoliopsida</taxon>
        <taxon>eudicotyledons</taxon>
        <taxon>Gunneridae</taxon>
        <taxon>Pentapetalae</taxon>
        <taxon>asterids</taxon>
        <taxon>Ericales</taxon>
        <taxon>Ericaceae</taxon>
        <taxon>Vaccinioideae</taxon>
        <taxon>Vaccinieae</taxon>
        <taxon>Vaccinium</taxon>
    </lineage>
</organism>
<proteinExistence type="predicted"/>
<evidence type="ECO:0000313" key="1">
    <source>
        <dbReference type="EMBL" id="KAH7867180.1"/>
    </source>
</evidence>
<reference evidence="1 2" key="1">
    <citation type="journal article" date="2021" name="Hortic Res">
        <title>High-quality reference genome and annotation aids understanding of berry development for evergreen blueberry (Vaccinium darrowii).</title>
        <authorList>
            <person name="Yu J."/>
            <person name="Hulse-Kemp A.M."/>
            <person name="Babiker E."/>
            <person name="Staton M."/>
        </authorList>
    </citation>
    <scope>NUCLEOTIDE SEQUENCE [LARGE SCALE GENOMIC DNA]</scope>
    <source>
        <strain evidence="2">cv. NJ 8807/NJ 8810</strain>
        <tissue evidence="1">Young leaf</tissue>
    </source>
</reference>
<evidence type="ECO:0000313" key="2">
    <source>
        <dbReference type="Proteomes" id="UP000828048"/>
    </source>
</evidence>